<dbReference type="PANTHER" id="PTHR48207">
    <property type="entry name" value="SUCCINATE--HYDROXYMETHYLGLUTARATE COA-TRANSFERASE"/>
    <property type="match status" value="1"/>
</dbReference>
<dbReference type="PANTHER" id="PTHR48207:SF3">
    <property type="entry name" value="SUCCINATE--HYDROXYMETHYLGLUTARATE COA-TRANSFERASE"/>
    <property type="match status" value="1"/>
</dbReference>
<dbReference type="RefSeq" id="WP_168028365.1">
    <property type="nucleotide sequence ID" value="NZ_JAAVNE010000007.1"/>
</dbReference>
<dbReference type="SUPFAM" id="SSF89796">
    <property type="entry name" value="CoA-transferase family III (CaiB/BaiF)"/>
    <property type="match status" value="1"/>
</dbReference>
<sequence>MAQPARSGPLAHLRVLDLGRIMAAPWATQILADLGADVIKIERPGAGDDTRAWGPPFLKDAAGNPTKEAGYFLAVNRGKRSVTIDITRPEGQAVVRRIAQTADIVVENFKAGALARYGLDAASLRAEKPSLICCSVTGFGQDGPRRDQAAYDFMIQAMGGLMSVTGAPETPPQKVGVPIVDLMTGMYATVAILAAVARRAETGQGETIDLAMLDVQAAFLANQAMNHFVGGRVPARAGNRHPNIQPQDVFPVADGFVVLAVGNDGQFAKLCQAIGRMEWATDARFIRNADRVKNEALLTPLLTERFSEFTRNELTALLDAAGVPCGPINTVPDVFADPQVVHRRMLRDLPHPHGSVKQVVSPIRLQDCPLEFDRPPPLLGQHTAEVLAELGLDDAARAALAEGGVT</sequence>
<dbReference type="Pfam" id="PF02515">
    <property type="entry name" value="CoA_transf_3"/>
    <property type="match status" value="1"/>
</dbReference>
<dbReference type="GO" id="GO:0016740">
    <property type="term" value="F:transferase activity"/>
    <property type="evidence" value="ECO:0007669"/>
    <property type="project" value="UniProtKB-KW"/>
</dbReference>
<dbReference type="InterPro" id="IPR050483">
    <property type="entry name" value="CoA-transferase_III_domain"/>
</dbReference>
<dbReference type="InterPro" id="IPR044855">
    <property type="entry name" value="CoA-Trfase_III_dom3_sf"/>
</dbReference>
<accession>A0ABX1E022</accession>
<evidence type="ECO:0000313" key="2">
    <source>
        <dbReference type="EMBL" id="NKC30481.1"/>
    </source>
</evidence>
<dbReference type="InterPro" id="IPR023606">
    <property type="entry name" value="CoA-Trfase_III_dom_1_sf"/>
</dbReference>
<proteinExistence type="predicted"/>
<keyword evidence="1 2" id="KW-0808">Transferase</keyword>
<comment type="caution">
    <text evidence="2">The sequence shown here is derived from an EMBL/GenBank/DDBJ whole genome shotgun (WGS) entry which is preliminary data.</text>
</comment>
<organism evidence="2 3">
    <name type="scientific">Falsiroseomonas selenitidurans</name>
    <dbReference type="NCBI Taxonomy" id="2716335"/>
    <lineage>
        <taxon>Bacteria</taxon>
        <taxon>Pseudomonadati</taxon>
        <taxon>Pseudomonadota</taxon>
        <taxon>Alphaproteobacteria</taxon>
        <taxon>Acetobacterales</taxon>
        <taxon>Roseomonadaceae</taxon>
        <taxon>Falsiroseomonas</taxon>
    </lineage>
</organism>
<evidence type="ECO:0000256" key="1">
    <source>
        <dbReference type="ARBA" id="ARBA00022679"/>
    </source>
</evidence>
<dbReference type="InterPro" id="IPR003673">
    <property type="entry name" value="CoA-Trfase_fam_III"/>
</dbReference>
<evidence type="ECO:0000313" key="3">
    <source>
        <dbReference type="Proteomes" id="UP000787635"/>
    </source>
</evidence>
<name>A0ABX1E022_9PROT</name>
<dbReference type="Proteomes" id="UP000787635">
    <property type="component" value="Unassembled WGS sequence"/>
</dbReference>
<gene>
    <name evidence="2" type="ORF">HEQ75_06375</name>
</gene>
<dbReference type="Gene3D" id="3.30.1540.10">
    <property type="entry name" value="formyl-coa transferase, domain 3"/>
    <property type="match status" value="1"/>
</dbReference>
<dbReference type="Gene3D" id="3.40.50.10540">
    <property type="entry name" value="Crotonobetainyl-coa:carnitine coa-transferase, domain 1"/>
    <property type="match status" value="1"/>
</dbReference>
<keyword evidence="3" id="KW-1185">Reference proteome</keyword>
<dbReference type="EMBL" id="JAAVNE010000007">
    <property type="protein sequence ID" value="NKC30481.1"/>
    <property type="molecule type" value="Genomic_DNA"/>
</dbReference>
<protein>
    <submittedName>
        <fullName evidence="2">CoA transferase</fullName>
    </submittedName>
</protein>
<reference evidence="2 3" key="1">
    <citation type="submission" date="2020-03" db="EMBL/GenBank/DDBJ databases">
        <title>Roseomonas selenitidurans sp. nov. isolated from urban soil.</title>
        <authorList>
            <person name="Liu H."/>
        </authorList>
    </citation>
    <scope>NUCLEOTIDE SEQUENCE [LARGE SCALE GENOMIC DNA]</scope>
    <source>
        <strain evidence="2 3">BU-1</strain>
    </source>
</reference>